<sequence>MGDIEYFYQATHIKDNISGENYIIGLYQGSHNGLLLVDIMTHYYANDRDFSDRIESLSIGPECIFYKLGINNKALFSHIDGDNNLSFEQLSELLSLDSLKNLICQNQSIMPTQEFKLVLGSMKQAGFDQKEVSFAQTEMLSCYNDAWDKLNQYEKYEWLVLSVGDCDVDDNKYLNFLDILKNKTGQDFSYLRQSNDNKIMMK</sequence>
<organism evidence="1 2">
    <name type="scientific">Moraxella bovis</name>
    <dbReference type="NCBI Taxonomy" id="476"/>
    <lineage>
        <taxon>Bacteria</taxon>
        <taxon>Pseudomonadati</taxon>
        <taxon>Pseudomonadota</taxon>
        <taxon>Gammaproteobacteria</taxon>
        <taxon>Moraxellales</taxon>
        <taxon>Moraxellaceae</taxon>
        <taxon>Moraxella</taxon>
    </lineage>
</organism>
<geneLocation type="plasmid" evidence="1 2">
    <name>unnamed1</name>
</geneLocation>
<evidence type="ECO:0000313" key="2">
    <source>
        <dbReference type="Proteomes" id="UP001163632"/>
    </source>
</evidence>
<keyword evidence="2" id="KW-1185">Reference proteome</keyword>
<dbReference type="EMBL" id="CP087831">
    <property type="protein sequence ID" value="UZA04803.1"/>
    <property type="molecule type" value="Genomic_DNA"/>
</dbReference>
<gene>
    <name evidence="1" type="ORF">LP092_15100</name>
</gene>
<protein>
    <submittedName>
        <fullName evidence="1">Uncharacterized protein</fullName>
    </submittedName>
</protein>
<evidence type="ECO:0000313" key="1">
    <source>
        <dbReference type="EMBL" id="UZA04803.1"/>
    </source>
</evidence>
<proteinExistence type="predicted"/>
<name>A0ABY6MCH8_MORBO</name>
<dbReference type="Proteomes" id="UP001163632">
    <property type="component" value="Plasmid unnamed1"/>
</dbReference>
<accession>A0ABY6MCH8</accession>
<keyword evidence="1" id="KW-0614">Plasmid</keyword>
<reference evidence="1" key="1">
    <citation type="journal article" date="2022" name="BMC Microbiol.">
        <title>Whole genome sequencing of Moraxella bovis strains from North America reveals two genotypes with different genetic determinants.</title>
        <authorList>
            <person name="Wynn E.L."/>
            <person name="Hille M.M."/>
            <person name="Loy J.D."/>
            <person name="Schuller G."/>
            <person name="Kuhn K.L."/>
            <person name="Dickey A.M."/>
            <person name="Bono J.L."/>
            <person name="Clawson M.L."/>
        </authorList>
    </citation>
    <scope>NUCLEOTIDE SEQUENCE</scope>
    <source>
        <strain evidence="1">SAM102599</strain>
    </source>
</reference>